<dbReference type="InterPro" id="IPR007396">
    <property type="entry name" value="TR_PAI2-type"/>
</dbReference>
<dbReference type="AlphaFoldDB" id="A0A972FWP2"/>
<organism evidence="1 2">
    <name type="scientific">Shewanella salipaludis</name>
    <dbReference type="NCBI Taxonomy" id="2723052"/>
    <lineage>
        <taxon>Bacteria</taxon>
        <taxon>Pseudomonadati</taxon>
        <taxon>Pseudomonadota</taxon>
        <taxon>Gammaproteobacteria</taxon>
        <taxon>Alteromonadales</taxon>
        <taxon>Shewanellaceae</taxon>
        <taxon>Shewanella</taxon>
    </lineage>
</organism>
<dbReference type="PANTHER" id="PTHR35802:SF1">
    <property type="entry name" value="PROTEASE SYNTHASE AND SPORULATION PROTEIN PAI 2"/>
    <property type="match status" value="1"/>
</dbReference>
<dbReference type="SUPFAM" id="SSF50475">
    <property type="entry name" value="FMN-binding split barrel"/>
    <property type="match status" value="1"/>
</dbReference>
<dbReference type="InterPro" id="IPR012349">
    <property type="entry name" value="Split_barrel_FMN-bd"/>
</dbReference>
<keyword evidence="2" id="KW-1185">Reference proteome</keyword>
<evidence type="ECO:0000313" key="1">
    <source>
        <dbReference type="EMBL" id="NMH66634.1"/>
    </source>
</evidence>
<dbReference type="PANTHER" id="PTHR35802">
    <property type="entry name" value="PROTEASE SYNTHASE AND SPORULATION PROTEIN PAI 2"/>
    <property type="match status" value="1"/>
</dbReference>
<protein>
    <submittedName>
        <fullName evidence="1">FMN-binding negative transcriptional regulator</fullName>
    </submittedName>
</protein>
<evidence type="ECO:0000313" key="2">
    <source>
        <dbReference type="Proteomes" id="UP000737113"/>
    </source>
</evidence>
<dbReference type="PIRSF" id="PIRSF010372">
    <property type="entry name" value="PaiB"/>
    <property type="match status" value="1"/>
</dbReference>
<name>A0A972FWP2_9GAMM</name>
<gene>
    <name evidence="1" type="ORF">HC757_15875</name>
</gene>
<dbReference type="Gene3D" id="2.30.110.10">
    <property type="entry name" value="Electron Transport, Fmn-binding Protein, Chain A"/>
    <property type="match status" value="1"/>
</dbReference>
<dbReference type="Pfam" id="PF04299">
    <property type="entry name" value="FMN_bind_2"/>
    <property type="match status" value="1"/>
</dbReference>
<dbReference type="RefSeq" id="WP_169565357.1">
    <property type="nucleotide sequence ID" value="NZ_JAAXYH010000014.1"/>
</dbReference>
<sequence>MYIPDAMKMGSMESIHSFIEEFSFAVLVSDRLEGEQLPLLLKKTEGDKGTLYGHFSRANKHLNALDGKQVLVIFQGPHDYISPRWYASRPAVPTWNYATAHALGEMHLLSAGETVAVVEEAVHQYEPSLTENQDIIPDEYRDMLIRGIVGFKIAITRLEGKLKLGQHRKAADQRGVVGGLQASASPQAKALLGYMQKIATGMGDQCAGSVGNAQDSLTDNPEPGRA</sequence>
<proteinExistence type="predicted"/>
<dbReference type="EMBL" id="JAAXYH010000014">
    <property type="protein sequence ID" value="NMH66634.1"/>
    <property type="molecule type" value="Genomic_DNA"/>
</dbReference>
<comment type="caution">
    <text evidence="1">The sequence shown here is derived from an EMBL/GenBank/DDBJ whole genome shotgun (WGS) entry which is preliminary data.</text>
</comment>
<reference evidence="1" key="1">
    <citation type="submission" date="2020-04" db="EMBL/GenBank/DDBJ databases">
        <title>Description of Shewanella salipaludis sp. nov., isolated from a salt marsh.</title>
        <authorList>
            <person name="Park S."/>
            <person name="Yoon J.-H."/>
        </authorList>
    </citation>
    <scope>NUCLEOTIDE SEQUENCE</scope>
    <source>
        <strain evidence="1">SHSM-M6</strain>
    </source>
</reference>
<accession>A0A972FWP2</accession>
<dbReference type="Proteomes" id="UP000737113">
    <property type="component" value="Unassembled WGS sequence"/>
</dbReference>